<reference evidence="1" key="1">
    <citation type="journal article" date="2014" name="Int. J. Syst. Evol. Microbiol.">
        <title>Complete genome sequence of Corynebacterium casei LMG S-19264T (=DSM 44701T), isolated from a smear-ripened cheese.</title>
        <authorList>
            <consortium name="US DOE Joint Genome Institute (JGI-PGF)"/>
            <person name="Walter F."/>
            <person name="Albersmeier A."/>
            <person name="Kalinowski J."/>
            <person name="Ruckert C."/>
        </authorList>
    </citation>
    <scope>NUCLEOTIDE SEQUENCE</scope>
    <source>
        <strain evidence="1">JCM 31311</strain>
    </source>
</reference>
<accession>A0A918CMX6</accession>
<sequence length="134" mass="14590">MFRSRSADALDVRLSSALDPSLLISELAVAETRVLGGQTLSEDDWQRLLDAGAEVDTLHDVQRRSVVQSLSLLGKLSQRLHRTGHPRHEVLMAVLRRALIDGALQPHVLVLRAICAAPPSPWGRQATSWSTAGA</sequence>
<dbReference type="EMBL" id="BMQL01000051">
    <property type="protein sequence ID" value="GGR31024.1"/>
    <property type="molecule type" value="Genomic_DNA"/>
</dbReference>
<dbReference type="AlphaFoldDB" id="A0A918CMX6"/>
<keyword evidence="2" id="KW-1185">Reference proteome</keyword>
<organism evidence="1 2">
    <name type="scientific">Deinococcus ruber</name>
    <dbReference type="NCBI Taxonomy" id="1848197"/>
    <lineage>
        <taxon>Bacteria</taxon>
        <taxon>Thermotogati</taxon>
        <taxon>Deinococcota</taxon>
        <taxon>Deinococci</taxon>
        <taxon>Deinococcales</taxon>
        <taxon>Deinococcaceae</taxon>
        <taxon>Deinococcus</taxon>
    </lineage>
</organism>
<dbReference type="RefSeq" id="WP_189092977.1">
    <property type="nucleotide sequence ID" value="NZ_BMQL01000051.1"/>
</dbReference>
<proteinExistence type="predicted"/>
<gene>
    <name evidence="1" type="ORF">GCM10008957_47220</name>
</gene>
<evidence type="ECO:0000313" key="1">
    <source>
        <dbReference type="EMBL" id="GGR31024.1"/>
    </source>
</evidence>
<dbReference type="Proteomes" id="UP000603865">
    <property type="component" value="Unassembled WGS sequence"/>
</dbReference>
<reference evidence="1" key="2">
    <citation type="submission" date="2020-09" db="EMBL/GenBank/DDBJ databases">
        <authorList>
            <person name="Sun Q."/>
            <person name="Ohkuma M."/>
        </authorList>
    </citation>
    <scope>NUCLEOTIDE SEQUENCE</scope>
    <source>
        <strain evidence="1">JCM 31311</strain>
    </source>
</reference>
<protein>
    <submittedName>
        <fullName evidence="1">Uncharacterized protein</fullName>
    </submittedName>
</protein>
<evidence type="ECO:0000313" key="2">
    <source>
        <dbReference type="Proteomes" id="UP000603865"/>
    </source>
</evidence>
<comment type="caution">
    <text evidence="1">The sequence shown here is derived from an EMBL/GenBank/DDBJ whole genome shotgun (WGS) entry which is preliminary data.</text>
</comment>
<name>A0A918CMX6_9DEIO</name>